<keyword evidence="3" id="KW-1185">Reference proteome</keyword>
<evidence type="ECO:0000313" key="2">
    <source>
        <dbReference type="EMBL" id="KAI9180079.1"/>
    </source>
</evidence>
<evidence type="ECO:0000256" key="1">
    <source>
        <dbReference type="SAM" id="MobiDB-lite"/>
    </source>
</evidence>
<dbReference type="EMBL" id="JAJSOW010000101">
    <property type="protein sequence ID" value="KAI9180079.1"/>
    <property type="molecule type" value="Genomic_DNA"/>
</dbReference>
<dbReference type="AlphaFoldDB" id="A0AAD5IWV3"/>
<reference evidence="2" key="1">
    <citation type="journal article" date="2022" name="Plant J.">
        <title>Strategies of tolerance reflected in two North American maple genomes.</title>
        <authorList>
            <person name="McEvoy S.L."/>
            <person name="Sezen U.U."/>
            <person name="Trouern-Trend A."/>
            <person name="McMahon S.M."/>
            <person name="Schaberg P.G."/>
            <person name="Yang J."/>
            <person name="Wegrzyn J.L."/>
            <person name="Swenson N.G."/>
        </authorList>
    </citation>
    <scope>NUCLEOTIDE SEQUENCE</scope>
    <source>
        <strain evidence="2">91603</strain>
    </source>
</reference>
<proteinExistence type="predicted"/>
<name>A0AAD5IWV3_ACENE</name>
<dbReference type="Proteomes" id="UP001064489">
    <property type="component" value="Chromosome 4"/>
</dbReference>
<evidence type="ECO:0000313" key="3">
    <source>
        <dbReference type="Proteomes" id="UP001064489"/>
    </source>
</evidence>
<reference evidence="2" key="2">
    <citation type="submission" date="2023-02" db="EMBL/GenBank/DDBJ databases">
        <authorList>
            <person name="Swenson N.G."/>
            <person name="Wegrzyn J.L."/>
            <person name="Mcevoy S.L."/>
        </authorList>
    </citation>
    <scope>NUCLEOTIDE SEQUENCE</scope>
    <source>
        <strain evidence="2">91603</strain>
        <tissue evidence="2">Leaf</tissue>
    </source>
</reference>
<gene>
    <name evidence="2" type="ORF">LWI28_000907</name>
</gene>
<feature type="region of interest" description="Disordered" evidence="1">
    <location>
        <begin position="100"/>
        <end position="126"/>
    </location>
</feature>
<feature type="compositionally biased region" description="Low complexity" evidence="1">
    <location>
        <begin position="116"/>
        <end position="126"/>
    </location>
</feature>
<protein>
    <submittedName>
        <fullName evidence="2">Uncharacterized protein</fullName>
    </submittedName>
</protein>
<sequence>MFTLSWTAPGSMPNLSAMGTIRSRRLQVHELRTTHNQFGKQLLANSSPLATLELRPLYLPPAVVPRQPPNQLKLTELPDHQQPVFAPAVTAIIAAPILPHVAPTPPEPADVPSPPASVTSVQPVPP</sequence>
<organism evidence="2 3">
    <name type="scientific">Acer negundo</name>
    <name type="common">Box elder</name>
    <dbReference type="NCBI Taxonomy" id="4023"/>
    <lineage>
        <taxon>Eukaryota</taxon>
        <taxon>Viridiplantae</taxon>
        <taxon>Streptophyta</taxon>
        <taxon>Embryophyta</taxon>
        <taxon>Tracheophyta</taxon>
        <taxon>Spermatophyta</taxon>
        <taxon>Magnoliopsida</taxon>
        <taxon>eudicotyledons</taxon>
        <taxon>Gunneridae</taxon>
        <taxon>Pentapetalae</taxon>
        <taxon>rosids</taxon>
        <taxon>malvids</taxon>
        <taxon>Sapindales</taxon>
        <taxon>Sapindaceae</taxon>
        <taxon>Hippocastanoideae</taxon>
        <taxon>Acereae</taxon>
        <taxon>Acer</taxon>
    </lineage>
</organism>
<feature type="compositionally biased region" description="Pro residues" evidence="1">
    <location>
        <begin position="102"/>
        <end position="115"/>
    </location>
</feature>
<accession>A0AAD5IWV3</accession>
<comment type="caution">
    <text evidence="2">The sequence shown here is derived from an EMBL/GenBank/DDBJ whole genome shotgun (WGS) entry which is preliminary data.</text>
</comment>